<protein>
    <submittedName>
        <fullName evidence="1">Uncharacterized protein</fullName>
    </submittedName>
</protein>
<keyword evidence="2" id="KW-1185">Reference proteome</keyword>
<name>A0ABM8GBA1_9MICO</name>
<dbReference type="SUPFAM" id="SSF89796">
    <property type="entry name" value="CoA-transferase family III (CaiB/BaiF)"/>
    <property type="match status" value="1"/>
</dbReference>
<gene>
    <name evidence="1" type="ORF">GCM10025866_14190</name>
</gene>
<dbReference type="Gene3D" id="3.40.50.10540">
    <property type="entry name" value="Crotonobetainyl-coa:carnitine coa-transferase, domain 1"/>
    <property type="match status" value="1"/>
</dbReference>
<evidence type="ECO:0000313" key="1">
    <source>
        <dbReference type="EMBL" id="BDZ45510.1"/>
    </source>
</evidence>
<dbReference type="InterPro" id="IPR023606">
    <property type="entry name" value="CoA-Trfase_III_dom_1_sf"/>
</dbReference>
<dbReference type="EMBL" id="AP027731">
    <property type="protein sequence ID" value="BDZ45510.1"/>
    <property type="molecule type" value="Genomic_DNA"/>
</dbReference>
<organism evidence="1 2">
    <name type="scientific">Naasia aerilata</name>
    <dbReference type="NCBI Taxonomy" id="1162966"/>
    <lineage>
        <taxon>Bacteria</taxon>
        <taxon>Bacillati</taxon>
        <taxon>Actinomycetota</taxon>
        <taxon>Actinomycetes</taxon>
        <taxon>Micrococcales</taxon>
        <taxon>Microbacteriaceae</taxon>
        <taxon>Naasia</taxon>
    </lineage>
</organism>
<reference evidence="2" key="1">
    <citation type="journal article" date="2019" name="Int. J. Syst. Evol. Microbiol.">
        <title>The Global Catalogue of Microorganisms (GCM) 10K type strain sequencing project: providing services to taxonomists for standard genome sequencing and annotation.</title>
        <authorList>
            <consortium name="The Broad Institute Genomics Platform"/>
            <consortium name="The Broad Institute Genome Sequencing Center for Infectious Disease"/>
            <person name="Wu L."/>
            <person name="Ma J."/>
        </authorList>
    </citation>
    <scope>NUCLEOTIDE SEQUENCE [LARGE SCALE GENOMIC DNA]</scope>
    <source>
        <strain evidence="2">NBRC 108725</strain>
    </source>
</reference>
<proteinExistence type="predicted"/>
<dbReference type="Proteomes" id="UP001321498">
    <property type="component" value="Chromosome"/>
</dbReference>
<evidence type="ECO:0000313" key="2">
    <source>
        <dbReference type="Proteomes" id="UP001321498"/>
    </source>
</evidence>
<accession>A0ABM8GBA1</accession>
<sequence length="109" mass="11763">MERWVGELRAVGIGAHAVVALPELFDDPYVVSTGLRLEQESNEVGRVTMPGPVVTVDGRRLAPGKVANAPGSDAVEVLARIQRDHELAKLAATWVVQLEGLPRGWPYPS</sequence>